<comment type="caution">
    <text evidence="6">The sequence shown here is derived from an EMBL/GenBank/DDBJ whole genome shotgun (WGS) entry which is preliminary data.</text>
</comment>
<keyword evidence="1" id="KW-0378">Hydrolase</keyword>
<dbReference type="Pfam" id="PF00271">
    <property type="entry name" value="Helicase_C"/>
    <property type="match status" value="1"/>
</dbReference>
<dbReference type="InterPro" id="IPR007527">
    <property type="entry name" value="Znf_SWIM"/>
</dbReference>
<keyword evidence="6" id="KW-0347">Helicase</keyword>
<dbReference type="InterPro" id="IPR049730">
    <property type="entry name" value="SNF2/RAD54-like_C"/>
</dbReference>
<sequence length="1100" mass="125832">MTGLSFIGSKGVNEFVFDKQKIREMSDDATYLRGEAYFRSGQVLAVRMESDSEASYKAVVKGANNEKYEVEVEIGRDGELRASCGCEAYAPLSYCKHIVAVLLKLGEGERLPAEEEEMSGKDVHLTKQVIFLFDRALSRRTEASMQALEDETWDKRTLATEFGFKLVRSFGGRTMMAVSMKIGLSRMYVVQKIKEFLKHVESGTQMAFAKHFSYDPSEHSFNEHDEALIGLLKEAMHAEETYKDLLHSLSSYSYREERILAVPPAVWERMLPHLVHTNVSFEDKLGVHRMELVDGELPVAARLDKAGSGYQLVFEGLNDIVLLDEYGVAVSGGLLFRADSERLGRLAELQELFRYESGTRLFISPEQIEPFIDRVVRELKTMIRVDISPHIADRIVSPPLNARLYLELEEDRLLARLEYVYDDIVISPLPQKAIKNAREDVLLMRDLDREHRIMALIERAAFKFNGKDVYLDQEDDMYDFLYDILPQLGDDVDVYATDAVRAVMREVEYEPRARLDVDVGTNWLEVSFDMEGLEEEDVRSLMRNLQEKRKYYRLPDGRFLSLEQPSFRDISRLFEDLDFHRSEMNGTRMRMPAVRGFQLMDRFSGASRGVQVGKSLRQLWDNLRHPDNLDFKIPSELEPTLRDYQKFGFHWLKTLSHYRLGGILADDMGLGKTIQSIAYIVSEAAVPTEESGAPSPVLIVCPASLIYNWEREIKRFAPELRTIVAAGDPQERGGLMDDEGSRETDVWITSYPLLRRDIDWYEKRTFRALFLDEAQAIKNYASLTAHAVRRLQAGQRFALTGTPIENSLDELWSIFEAIFPGLFGSRKSFNELSRDEVARMARPFILRRLKSDVLKELPDKIESVQPSELSGDQKRLYLAYLEKLQTEVVRDLSENGGFQRNRMKILAGLTRLRQLCCHPSLFLEGYEGSSGKLEQLLELVEECRSAGKRMLVFSQFTSMLDIIRQELDGRDVPYFYLDGSTPAARRLEMCDAFNGGERDMFLISLKAGGTGLNLTGADTVVLFDLWWNPAVEQQAADRAHRIGQKKVVQVFKLVAQGTIEEKILQLQQRKKDLIEEIVQPGETSLSALTEDDIRELLEII</sequence>
<keyword evidence="2" id="KW-0479">Metal-binding</keyword>
<dbReference type="SUPFAM" id="SSF52540">
    <property type="entry name" value="P-loop containing nucleoside triphosphate hydrolases"/>
    <property type="match status" value="2"/>
</dbReference>
<dbReference type="PROSITE" id="PS51192">
    <property type="entry name" value="HELICASE_ATP_BIND_1"/>
    <property type="match status" value="1"/>
</dbReference>
<keyword evidence="2" id="KW-0862">Zinc</keyword>
<keyword evidence="6" id="KW-0067">ATP-binding</keyword>
<dbReference type="Pfam" id="PF00176">
    <property type="entry name" value="SNF2-rel_dom"/>
    <property type="match status" value="1"/>
</dbReference>
<feature type="domain" description="Helicase ATP-binding" evidence="4">
    <location>
        <begin position="653"/>
        <end position="821"/>
    </location>
</feature>
<dbReference type="GO" id="GO:0008270">
    <property type="term" value="F:zinc ion binding"/>
    <property type="evidence" value="ECO:0007669"/>
    <property type="project" value="UniProtKB-KW"/>
</dbReference>
<gene>
    <name evidence="6" type="ORF">DFP98_102238</name>
</gene>
<evidence type="ECO:0000313" key="7">
    <source>
        <dbReference type="Proteomes" id="UP000256977"/>
    </source>
</evidence>
<dbReference type="Gene3D" id="3.40.50.300">
    <property type="entry name" value="P-loop containing nucleotide triphosphate hydrolases"/>
    <property type="match status" value="1"/>
</dbReference>
<dbReference type="InterPro" id="IPR038718">
    <property type="entry name" value="SNF2-like_sf"/>
</dbReference>
<dbReference type="InterPro" id="IPR013663">
    <property type="entry name" value="Helicase_SWF/SNF/SWI_bac"/>
</dbReference>
<keyword evidence="2" id="KW-0863">Zinc-finger</keyword>
<protein>
    <submittedName>
        <fullName evidence="6">SNF2 family DNA or RNA helicase</fullName>
    </submittedName>
</protein>
<evidence type="ECO:0000313" key="6">
    <source>
        <dbReference type="EMBL" id="RED87757.1"/>
    </source>
</evidence>
<dbReference type="Gene3D" id="3.40.50.10810">
    <property type="entry name" value="Tandem AAA-ATPase domain"/>
    <property type="match status" value="1"/>
</dbReference>
<evidence type="ECO:0000256" key="2">
    <source>
        <dbReference type="PROSITE-ProRule" id="PRU00325"/>
    </source>
</evidence>
<dbReference type="AlphaFoldDB" id="A0A3D9KPA3"/>
<dbReference type="GO" id="GO:0016787">
    <property type="term" value="F:hydrolase activity"/>
    <property type="evidence" value="ECO:0007669"/>
    <property type="project" value="UniProtKB-KW"/>
</dbReference>
<evidence type="ECO:0000259" key="4">
    <source>
        <dbReference type="PROSITE" id="PS51192"/>
    </source>
</evidence>
<dbReference type="CDD" id="cd18012">
    <property type="entry name" value="DEXQc_arch_SWI2_SNF2"/>
    <property type="match status" value="1"/>
</dbReference>
<dbReference type="GO" id="GO:0004386">
    <property type="term" value="F:helicase activity"/>
    <property type="evidence" value="ECO:0007669"/>
    <property type="project" value="UniProtKB-KW"/>
</dbReference>
<keyword evidence="6" id="KW-0547">Nucleotide-binding</keyword>
<dbReference type="PROSITE" id="PS51194">
    <property type="entry name" value="HELICASE_CTER"/>
    <property type="match status" value="1"/>
</dbReference>
<dbReference type="PANTHER" id="PTHR10799">
    <property type="entry name" value="SNF2/RAD54 HELICASE FAMILY"/>
    <property type="match status" value="1"/>
</dbReference>
<proteinExistence type="predicted"/>
<dbReference type="SMART" id="SM00490">
    <property type="entry name" value="HELICc"/>
    <property type="match status" value="1"/>
</dbReference>
<dbReference type="InterPro" id="IPR000330">
    <property type="entry name" value="SNF2_N"/>
</dbReference>
<dbReference type="InterPro" id="IPR014001">
    <property type="entry name" value="Helicase_ATP-bd"/>
</dbReference>
<accession>A0A3D9KPA3</accession>
<name>A0A3D9KPA3_9BACL</name>
<evidence type="ECO:0000259" key="3">
    <source>
        <dbReference type="PROSITE" id="PS50966"/>
    </source>
</evidence>
<feature type="domain" description="SWIM-type" evidence="3">
    <location>
        <begin position="68"/>
        <end position="106"/>
    </location>
</feature>
<dbReference type="GO" id="GO:0005524">
    <property type="term" value="F:ATP binding"/>
    <property type="evidence" value="ECO:0007669"/>
    <property type="project" value="InterPro"/>
</dbReference>
<reference evidence="6 7" key="1">
    <citation type="submission" date="2018-07" db="EMBL/GenBank/DDBJ databases">
        <title>Genomic Encyclopedia of Type Strains, Phase III (KMG-III): the genomes of soil and plant-associated and newly described type strains.</title>
        <authorList>
            <person name="Whitman W."/>
        </authorList>
    </citation>
    <scope>NUCLEOTIDE SEQUENCE [LARGE SCALE GENOMIC DNA]</scope>
    <source>
        <strain evidence="6 7">CECT 7287</strain>
    </source>
</reference>
<dbReference type="CDD" id="cd18793">
    <property type="entry name" value="SF2_C_SNF"/>
    <property type="match status" value="1"/>
</dbReference>
<dbReference type="EMBL" id="QRDZ01000002">
    <property type="protein sequence ID" value="RED87757.1"/>
    <property type="molecule type" value="Genomic_DNA"/>
</dbReference>
<dbReference type="Pfam" id="PF08455">
    <property type="entry name" value="SNF2_assoc"/>
    <property type="match status" value="1"/>
</dbReference>
<dbReference type="InterPro" id="IPR027417">
    <property type="entry name" value="P-loop_NTPase"/>
</dbReference>
<dbReference type="FunFam" id="3.40.50.300:FF:000533">
    <property type="entry name" value="Helicase, Snf2 family"/>
    <property type="match status" value="1"/>
</dbReference>
<dbReference type="SMART" id="SM00487">
    <property type="entry name" value="DEXDc"/>
    <property type="match status" value="1"/>
</dbReference>
<dbReference type="InterPro" id="IPR001650">
    <property type="entry name" value="Helicase_C-like"/>
</dbReference>
<keyword evidence="7" id="KW-1185">Reference proteome</keyword>
<dbReference type="Proteomes" id="UP000256977">
    <property type="component" value="Unassembled WGS sequence"/>
</dbReference>
<evidence type="ECO:0000259" key="5">
    <source>
        <dbReference type="PROSITE" id="PS51194"/>
    </source>
</evidence>
<feature type="domain" description="Helicase C-terminal" evidence="5">
    <location>
        <begin position="932"/>
        <end position="1097"/>
    </location>
</feature>
<dbReference type="PROSITE" id="PS50966">
    <property type="entry name" value="ZF_SWIM"/>
    <property type="match status" value="1"/>
</dbReference>
<dbReference type="Pfam" id="PF04434">
    <property type="entry name" value="SWIM"/>
    <property type="match status" value="1"/>
</dbReference>
<organism evidence="6 7">
    <name type="scientific">Cohnella phaseoli</name>
    <dbReference type="NCBI Taxonomy" id="456490"/>
    <lineage>
        <taxon>Bacteria</taxon>
        <taxon>Bacillati</taxon>
        <taxon>Bacillota</taxon>
        <taxon>Bacilli</taxon>
        <taxon>Bacillales</taxon>
        <taxon>Paenibacillaceae</taxon>
        <taxon>Cohnella</taxon>
    </lineage>
</organism>
<evidence type="ECO:0000256" key="1">
    <source>
        <dbReference type="ARBA" id="ARBA00022801"/>
    </source>
</evidence>